<sequence>MEYQKLKKLYKEHFSSSSCFSKHNSYIFNSVLWLQVFCSVRATLHSSTLFLRWALILLPRLQCSGAITAYCSLKLLGSSNPPASASRVSGTTGAHHHDQLLFLIFCRYGILLCCRGCSWTPGLK</sequence>
<keyword evidence="2" id="KW-1185">Reference proteome</keyword>
<reference evidence="1" key="2">
    <citation type="submission" date="2025-09" db="UniProtKB">
        <authorList>
            <consortium name="Ensembl"/>
        </authorList>
    </citation>
    <scope>IDENTIFICATION</scope>
</reference>
<dbReference type="PANTHER" id="PTHR12138:SF162">
    <property type="entry name" value="CHROMOSOME UNDETERMINED SCAFFOLD_275, WHOLE GENOME SHOTGUN SEQUENCE"/>
    <property type="match status" value="1"/>
</dbReference>
<accession>A0A8C9DM95</accession>
<protein>
    <submittedName>
        <fullName evidence="1">Uncharacterized protein</fullName>
    </submittedName>
</protein>
<dbReference type="PANTHER" id="PTHR12138">
    <property type="entry name" value="PRIMATE-EXPANDED PROTEIN FAMILY"/>
    <property type="match status" value="1"/>
</dbReference>
<dbReference type="GeneTree" id="ENSGT00940000166898"/>
<dbReference type="PRINTS" id="PR02045">
    <property type="entry name" value="F138DOMAIN"/>
</dbReference>
<dbReference type="AlphaFoldDB" id="A0A8C9DM95"/>
<proteinExistence type="predicted"/>
<dbReference type="Proteomes" id="UP000694414">
    <property type="component" value="Unplaced"/>
</dbReference>
<evidence type="ECO:0000313" key="2">
    <source>
        <dbReference type="Proteomes" id="UP000694414"/>
    </source>
</evidence>
<dbReference type="Ensembl" id="ENSPSMT00000023470.1">
    <property type="protein sequence ID" value="ENSPSMP00000020250.1"/>
    <property type="gene ID" value="ENSPSMG00000014302.1"/>
</dbReference>
<reference evidence="1" key="1">
    <citation type="submission" date="2025-08" db="UniProtKB">
        <authorList>
            <consortium name="Ensembl"/>
        </authorList>
    </citation>
    <scope>IDENTIFICATION</scope>
</reference>
<organism evidence="1 2">
    <name type="scientific">Prolemur simus</name>
    <name type="common">Greater bamboo lemur</name>
    <name type="synonym">Hapalemur simus</name>
    <dbReference type="NCBI Taxonomy" id="1328070"/>
    <lineage>
        <taxon>Eukaryota</taxon>
        <taxon>Metazoa</taxon>
        <taxon>Chordata</taxon>
        <taxon>Craniata</taxon>
        <taxon>Vertebrata</taxon>
        <taxon>Euteleostomi</taxon>
        <taxon>Mammalia</taxon>
        <taxon>Eutheria</taxon>
        <taxon>Euarchontoglires</taxon>
        <taxon>Primates</taxon>
        <taxon>Strepsirrhini</taxon>
        <taxon>Lemuriformes</taxon>
        <taxon>Lemuridae</taxon>
        <taxon>Prolemur</taxon>
    </lineage>
</organism>
<evidence type="ECO:0000313" key="1">
    <source>
        <dbReference type="Ensembl" id="ENSPSMP00000020250.1"/>
    </source>
</evidence>
<name>A0A8C9DM95_PROSS</name>